<protein>
    <submittedName>
        <fullName evidence="3">Glycerol-3-phosphate acyltransferase 2, mitochondrial</fullName>
    </submittedName>
</protein>
<dbReference type="GO" id="GO:0034587">
    <property type="term" value="P:piRNA processing"/>
    <property type="evidence" value="ECO:0007669"/>
    <property type="project" value="TreeGrafter"/>
</dbReference>
<dbReference type="RefSeq" id="XP_030621928.1">
    <property type="nucleotide sequence ID" value="XM_030766068.1"/>
</dbReference>
<accession>A0A6J2UPU7</accession>
<dbReference type="Proteomes" id="UP000504632">
    <property type="component" value="Chromosome 1"/>
</dbReference>
<dbReference type="PANTHER" id="PTHR12563">
    <property type="entry name" value="GLYCEROL-3-PHOSPHATE ACYLTRANSFERASE"/>
    <property type="match status" value="1"/>
</dbReference>
<organism evidence="2 3">
    <name type="scientific">Chanos chanos</name>
    <name type="common">Milkfish</name>
    <name type="synonym">Mugil chanos</name>
    <dbReference type="NCBI Taxonomy" id="29144"/>
    <lineage>
        <taxon>Eukaryota</taxon>
        <taxon>Metazoa</taxon>
        <taxon>Chordata</taxon>
        <taxon>Craniata</taxon>
        <taxon>Vertebrata</taxon>
        <taxon>Euteleostomi</taxon>
        <taxon>Actinopterygii</taxon>
        <taxon>Neopterygii</taxon>
        <taxon>Teleostei</taxon>
        <taxon>Ostariophysi</taxon>
        <taxon>Gonorynchiformes</taxon>
        <taxon>Chanidae</taxon>
        <taxon>Chanos</taxon>
    </lineage>
</organism>
<keyword evidence="3" id="KW-0808">Transferase</keyword>
<sequence>MAFYRTGRYWDRTSGKVRMAFYRMGRYWDRTSGKLMRTLTLATAYSRIPGTTGPPATNCPATTAQAVAINGFLQCHDGAPGVEETRRPSDLSVCDANMPLRSQRWEVLLSWRFISECVVAYKATGSELSQGEAVWNFHFAVTTEVTAIPESVSVSSLSQVNALPESVPGSSLSQVTAIPESVSVSSLSQVTAVPESVPVSSLSQVTAVPESVPVSSLSQVNAVNAIPESVPVSSLSQVTAVTAIPESVSVSSLSQVTAIPESVSVSSLSQVTAIPESVPVSSLSQVTPLPEAVPWSWGVKIRKKLKAVSPFLGKFRPLVGQCCHQCTPESLGWKLLHHPSLGFQNVLHVKETHTRYRGWLVRRMCCILFVGSCKVYSSPAEDRLIRVYSTDRVKQALTAAHGPGQDSATAGPVTTGPSRRILRLVHTGISPTLLRLAGWFLLKLLNVVFCSVQVNLNQLAALHRATQLKSPLVFVSVRQSCLDQALISLVLFCHSLRVPYTVYTGQVHRTWFRVLLKKLGVLLFPDDVITEGDAEMDHLYSSLMTSLVGELLCSGESLSIGIDEHSGHGSQWLARVRQALTDGLVPDVSVVPVGISYDCPPYQSTALQAGWLAALWFVVSLLRGDQRGSVRIHFAQAFSLKEMCESGKCRVDRGRPLQELLLPAVLHNRTDSIFGQKDVSWVLPPEWLRETPSSDRQLTVALTFHLLHSTTYCTAVMSTSLVSCLLLHKHRKGVRVSQLCRDMLWLLEEVLFRNRDVGFAGSLAGVVCHALHLLRPWLLMAAPPPKADPVVAPRPTPQALLTLRKICHPLTHVFSHEAVGACAVLALFSEVAGCRGDGAEMEFDVTLCQDELTNKCLQLTHLLQPGFIPPCQSALSFALDAVDSLVRCGILVMEEIPRDVPVCDLWRRHNMLSWKAADDSDHSSDSDCEEPDTRFYKLSQPSECPELLFFLCSLMSVQLRALCWTVEGVHLLPTPLPESDCVNQLHTYVKNRAELTKTQYESTSVELVKMAVRTLTDLGVLTEERKRESVYLDLSPVFHLAENRRKIHHFISQFTSQNKVLRSLREPEAELDAEERRGRIRECVRPRQSAAAAWPKVENCRKRKATE</sequence>
<dbReference type="GO" id="GO:0006072">
    <property type="term" value="P:glycerol-3-phosphate metabolic process"/>
    <property type="evidence" value="ECO:0007669"/>
    <property type="project" value="TreeGrafter"/>
</dbReference>
<evidence type="ECO:0000259" key="1">
    <source>
        <dbReference type="Pfam" id="PF19277"/>
    </source>
</evidence>
<dbReference type="GO" id="GO:0006631">
    <property type="term" value="P:fatty acid metabolic process"/>
    <property type="evidence" value="ECO:0007669"/>
    <property type="project" value="TreeGrafter"/>
</dbReference>
<keyword evidence="3" id="KW-0012">Acyltransferase</keyword>
<keyword evidence="2" id="KW-1185">Reference proteome</keyword>
<dbReference type="GO" id="GO:0019432">
    <property type="term" value="P:triglyceride biosynthetic process"/>
    <property type="evidence" value="ECO:0007669"/>
    <property type="project" value="TreeGrafter"/>
</dbReference>
<dbReference type="GO" id="GO:0031966">
    <property type="term" value="C:mitochondrial membrane"/>
    <property type="evidence" value="ECO:0007669"/>
    <property type="project" value="TreeGrafter"/>
</dbReference>
<proteinExistence type="predicted"/>
<gene>
    <name evidence="3" type="primary">gpat2</name>
</gene>
<name>A0A6J2UPU7_CHACN</name>
<dbReference type="CTD" id="150763"/>
<feature type="domain" description="GPAT/DHAPAT C-terminal" evidence="1">
    <location>
        <begin position="625"/>
        <end position="1023"/>
    </location>
</feature>
<dbReference type="Pfam" id="PF19277">
    <property type="entry name" value="GPAT_C"/>
    <property type="match status" value="1"/>
</dbReference>
<dbReference type="GeneID" id="115805471"/>
<dbReference type="InParanoid" id="A0A6J2UPU7"/>
<evidence type="ECO:0000313" key="2">
    <source>
        <dbReference type="Proteomes" id="UP000504632"/>
    </source>
</evidence>
<dbReference type="InterPro" id="IPR022284">
    <property type="entry name" value="GPAT/DHAPAT"/>
</dbReference>
<dbReference type="GO" id="GO:0004366">
    <property type="term" value="F:glycerol-3-phosphate O-acyltransferase activity"/>
    <property type="evidence" value="ECO:0007669"/>
    <property type="project" value="TreeGrafter"/>
</dbReference>
<dbReference type="OrthoDB" id="5962536at2759"/>
<dbReference type="PANTHER" id="PTHR12563:SF15">
    <property type="entry name" value="GLYCEROL-3-PHOSPHATE ACYLTRANSFERASE 2, MITOCHONDRIAL"/>
    <property type="match status" value="1"/>
</dbReference>
<reference evidence="3" key="1">
    <citation type="submission" date="2025-08" db="UniProtKB">
        <authorList>
            <consortium name="RefSeq"/>
        </authorList>
    </citation>
    <scope>IDENTIFICATION</scope>
</reference>
<dbReference type="InterPro" id="IPR045520">
    <property type="entry name" value="GPAT/DHAPAT_C"/>
</dbReference>
<dbReference type="GO" id="GO:0008654">
    <property type="term" value="P:phospholipid biosynthetic process"/>
    <property type="evidence" value="ECO:0007669"/>
    <property type="project" value="TreeGrafter"/>
</dbReference>
<dbReference type="AlphaFoldDB" id="A0A6J2UPU7"/>
<evidence type="ECO:0000313" key="3">
    <source>
        <dbReference type="RefSeq" id="XP_030621928.1"/>
    </source>
</evidence>